<comment type="caution">
    <text evidence="3">The sequence shown here is derived from an EMBL/GenBank/DDBJ whole genome shotgun (WGS) entry which is preliminary data.</text>
</comment>
<dbReference type="Proteomes" id="UP000265566">
    <property type="component" value="Chromosome 6"/>
</dbReference>
<evidence type="ECO:0000256" key="1">
    <source>
        <dbReference type="SAM" id="Phobius"/>
    </source>
</evidence>
<dbReference type="AlphaFoldDB" id="A0A396HH31"/>
<keyword evidence="1" id="KW-0472">Membrane</keyword>
<name>A0A396HH31_MEDTR</name>
<feature type="transmembrane region" description="Helical" evidence="1">
    <location>
        <begin position="7"/>
        <end position="26"/>
    </location>
</feature>
<keyword evidence="1" id="KW-1133">Transmembrane helix</keyword>
<dbReference type="Gramene" id="rna36454">
    <property type="protein sequence ID" value="RHN51893.1"/>
    <property type="gene ID" value="gene36454"/>
</dbReference>
<accession>A0A396HH31</accession>
<evidence type="ECO:0000259" key="2">
    <source>
        <dbReference type="Pfam" id="PF07127"/>
    </source>
</evidence>
<feature type="domain" description="Late nodulin" evidence="2">
    <location>
        <begin position="1"/>
        <end position="53"/>
    </location>
</feature>
<dbReference type="Pfam" id="PF07127">
    <property type="entry name" value="Nodulin_late"/>
    <property type="match status" value="1"/>
</dbReference>
<dbReference type="InterPro" id="IPR009810">
    <property type="entry name" value="Nodulin_late_dom"/>
</dbReference>
<proteinExistence type="predicted"/>
<gene>
    <name evidence="3" type="ORF">MtrunA17_Chr6g0474201</name>
</gene>
<dbReference type="GO" id="GO:0046872">
    <property type="term" value="F:metal ion binding"/>
    <property type="evidence" value="ECO:0007669"/>
    <property type="project" value="InterPro"/>
</dbReference>
<reference evidence="3" key="1">
    <citation type="journal article" date="2018" name="Nat. Plants">
        <title>Whole-genome landscape of Medicago truncatula symbiotic genes.</title>
        <authorList>
            <person name="Pecrix Y."/>
            <person name="Gamas P."/>
            <person name="Carrere S."/>
        </authorList>
    </citation>
    <scope>NUCLEOTIDE SEQUENCE</scope>
    <source>
        <tissue evidence="3">Leaves</tissue>
    </source>
</reference>
<keyword evidence="1" id="KW-0812">Transmembrane</keyword>
<dbReference type="EMBL" id="PSQE01000006">
    <property type="protein sequence ID" value="RHN51893.1"/>
    <property type="molecule type" value="Genomic_DNA"/>
</dbReference>
<organism evidence="3">
    <name type="scientific">Medicago truncatula</name>
    <name type="common">Barrel medic</name>
    <name type="synonym">Medicago tribuloides</name>
    <dbReference type="NCBI Taxonomy" id="3880"/>
    <lineage>
        <taxon>Eukaryota</taxon>
        <taxon>Viridiplantae</taxon>
        <taxon>Streptophyta</taxon>
        <taxon>Embryophyta</taxon>
        <taxon>Tracheophyta</taxon>
        <taxon>Spermatophyta</taxon>
        <taxon>Magnoliopsida</taxon>
        <taxon>eudicotyledons</taxon>
        <taxon>Gunneridae</taxon>
        <taxon>Pentapetalae</taxon>
        <taxon>rosids</taxon>
        <taxon>fabids</taxon>
        <taxon>Fabales</taxon>
        <taxon>Fabaceae</taxon>
        <taxon>Papilionoideae</taxon>
        <taxon>50 kb inversion clade</taxon>
        <taxon>NPAAA clade</taxon>
        <taxon>Hologalegina</taxon>
        <taxon>IRL clade</taxon>
        <taxon>Trifolieae</taxon>
        <taxon>Medicago</taxon>
    </lineage>
</organism>
<sequence length="57" mass="6646">MKEILKFFYTMILFVSLFIVVINVGGKCISHMHCIYLSCGFPQLTYCLQNQCYCLNI</sequence>
<evidence type="ECO:0000313" key="3">
    <source>
        <dbReference type="EMBL" id="RHN51893.1"/>
    </source>
</evidence>
<protein>
    <submittedName>
        <fullName evidence="3">Putative Late nodulin</fullName>
    </submittedName>
</protein>